<dbReference type="GO" id="GO:0003677">
    <property type="term" value="F:DNA binding"/>
    <property type="evidence" value="ECO:0007669"/>
    <property type="project" value="UniProtKB-KW"/>
</dbReference>
<evidence type="ECO:0000256" key="1">
    <source>
        <dbReference type="ARBA" id="ARBA00004496"/>
    </source>
</evidence>
<dbReference type="InterPro" id="IPR051271">
    <property type="entry name" value="2C-system_Tx_regulators"/>
</dbReference>
<dbReference type="GeneID" id="58894817"/>
<dbReference type="InterPro" id="IPR024187">
    <property type="entry name" value="Sig_transdc_resp-reg_cit/mal"/>
</dbReference>
<gene>
    <name evidence="12" type="primary">dpiA</name>
    <name evidence="12" type="ORF">NCTC11645_03557</name>
</gene>
<sequence length="224" mass="25098">MLKVLIIEDDQDIAALHEHFVRKDGRFSAVSVVHDLASARELLSVANFDLLIVDNYLPDGMGVDLLPDLPPSLGRPECVLITAANDSDTVQKALRYGAFDYLIKPLDYKRLTESLDKFCAIKQQLVNEKAFDQRTLDVLFSGGTIIKKRDNIDPYTLKQIVDQFPHAHIELTASAIAEAFSISKSTARRYLDRAVEEGDLIAFLEHGKVGRPTRVYRRPGFVGK</sequence>
<name>A0A377J7Z0_GRIHO</name>
<proteinExistence type="predicted"/>
<keyword evidence="3 10" id="KW-0597">Phosphoprotein</keyword>
<protein>
    <recommendedName>
        <fullName evidence="9">Transcriptional regulatory protein</fullName>
    </recommendedName>
</protein>
<keyword evidence="8 9" id="KW-0804">Transcription</keyword>
<dbReference type="SUPFAM" id="SSF52172">
    <property type="entry name" value="CheY-like"/>
    <property type="match status" value="1"/>
</dbReference>
<dbReference type="EMBL" id="UGHD01000003">
    <property type="protein sequence ID" value="STO98570.1"/>
    <property type="molecule type" value="Genomic_DNA"/>
</dbReference>
<dbReference type="GO" id="GO:0005737">
    <property type="term" value="C:cytoplasm"/>
    <property type="evidence" value="ECO:0007669"/>
    <property type="project" value="UniProtKB-SubCell"/>
</dbReference>
<dbReference type="PROSITE" id="PS50110">
    <property type="entry name" value="RESPONSE_REGULATORY"/>
    <property type="match status" value="1"/>
</dbReference>
<keyword evidence="6 9" id="KW-0238">DNA-binding</keyword>
<feature type="modified residue" description="4-aspartylphosphate" evidence="10">
    <location>
        <position position="54"/>
    </location>
</feature>
<evidence type="ECO:0000256" key="10">
    <source>
        <dbReference type="PROSITE-ProRule" id="PRU00169"/>
    </source>
</evidence>
<evidence type="ECO:0000313" key="12">
    <source>
        <dbReference type="EMBL" id="STO98570.1"/>
    </source>
</evidence>
<dbReference type="RefSeq" id="WP_005504950.1">
    <property type="nucleotide sequence ID" value="NZ_CP014055.2"/>
</dbReference>
<evidence type="ECO:0000256" key="3">
    <source>
        <dbReference type="ARBA" id="ARBA00022553"/>
    </source>
</evidence>
<keyword evidence="5 9" id="KW-0805">Transcription regulation</keyword>
<keyword evidence="7 9" id="KW-0010">Activator</keyword>
<evidence type="ECO:0000313" key="13">
    <source>
        <dbReference type="Proteomes" id="UP000254512"/>
    </source>
</evidence>
<dbReference type="Pfam" id="PF20714">
    <property type="entry name" value="HTH_64"/>
    <property type="match status" value="1"/>
</dbReference>
<evidence type="ECO:0000256" key="9">
    <source>
        <dbReference type="PIRNR" id="PIRNR006171"/>
    </source>
</evidence>
<dbReference type="InterPro" id="IPR036388">
    <property type="entry name" value="WH-like_DNA-bd_sf"/>
</dbReference>
<dbReference type="PANTHER" id="PTHR45526:SF1">
    <property type="entry name" value="TRANSCRIPTIONAL REGULATORY PROTEIN DCUR-RELATED"/>
    <property type="match status" value="1"/>
</dbReference>
<evidence type="ECO:0000259" key="11">
    <source>
        <dbReference type="PROSITE" id="PS50110"/>
    </source>
</evidence>
<dbReference type="Gene3D" id="3.40.50.2300">
    <property type="match status" value="1"/>
</dbReference>
<dbReference type="AlphaFoldDB" id="A0A377J7Z0"/>
<evidence type="ECO:0000256" key="7">
    <source>
        <dbReference type="ARBA" id="ARBA00023159"/>
    </source>
</evidence>
<dbReference type="PIRSF" id="PIRSF006171">
    <property type="entry name" value="RR_citrat_malat"/>
    <property type="match status" value="1"/>
</dbReference>
<dbReference type="InterPro" id="IPR048714">
    <property type="entry name" value="DpiA-like_HTH"/>
</dbReference>
<dbReference type="SMART" id="SM00448">
    <property type="entry name" value="REC"/>
    <property type="match status" value="1"/>
</dbReference>
<reference evidence="12 13" key="1">
    <citation type="submission" date="2018-06" db="EMBL/GenBank/DDBJ databases">
        <authorList>
            <consortium name="Pathogen Informatics"/>
            <person name="Doyle S."/>
        </authorList>
    </citation>
    <scope>NUCLEOTIDE SEQUENCE [LARGE SCALE GENOMIC DNA]</scope>
    <source>
        <strain evidence="12 13">NCTC11645</strain>
    </source>
</reference>
<dbReference type="Pfam" id="PF00072">
    <property type="entry name" value="Response_reg"/>
    <property type="match status" value="1"/>
</dbReference>
<comment type="subcellular location">
    <subcellularLocation>
        <location evidence="1 9">Cytoplasm</location>
    </subcellularLocation>
</comment>
<organism evidence="12 13">
    <name type="scientific">Grimontia hollisae</name>
    <name type="common">Vibrio hollisae</name>
    <dbReference type="NCBI Taxonomy" id="673"/>
    <lineage>
        <taxon>Bacteria</taxon>
        <taxon>Pseudomonadati</taxon>
        <taxon>Pseudomonadota</taxon>
        <taxon>Gammaproteobacteria</taxon>
        <taxon>Vibrionales</taxon>
        <taxon>Vibrionaceae</taxon>
        <taxon>Grimontia</taxon>
    </lineage>
</organism>
<dbReference type="Gene3D" id="1.10.10.10">
    <property type="entry name" value="Winged helix-like DNA-binding domain superfamily/Winged helix DNA-binding domain"/>
    <property type="match status" value="1"/>
</dbReference>
<keyword evidence="2 9" id="KW-0963">Cytoplasm</keyword>
<keyword evidence="4 9" id="KW-0902">Two-component regulatory system</keyword>
<evidence type="ECO:0000256" key="6">
    <source>
        <dbReference type="ARBA" id="ARBA00023125"/>
    </source>
</evidence>
<evidence type="ECO:0000256" key="8">
    <source>
        <dbReference type="ARBA" id="ARBA00023163"/>
    </source>
</evidence>
<evidence type="ECO:0000256" key="4">
    <source>
        <dbReference type="ARBA" id="ARBA00023012"/>
    </source>
</evidence>
<feature type="domain" description="Response regulatory" evidence="11">
    <location>
        <begin position="3"/>
        <end position="119"/>
    </location>
</feature>
<evidence type="ECO:0000256" key="5">
    <source>
        <dbReference type="ARBA" id="ARBA00023015"/>
    </source>
</evidence>
<dbReference type="InterPro" id="IPR001789">
    <property type="entry name" value="Sig_transdc_resp-reg_receiver"/>
</dbReference>
<dbReference type="PANTHER" id="PTHR45526">
    <property type="entry name" value="TRANSCRIPTIONAL REGULATORY PROTEIN DPIA"/>
    <property type="match status" value="1"/>
</dbReference>
<dbReference type="GO" id="GO:0003700">
    <property type="term" value="F:DNA-binding transcription factor activity"/>
    <property type="evidence" value="ECO:0007669"/>
    <property type="project" value="InterPro"/>
</dbReference>
<dbReference type="STRING" id="673.AL542_02800"/>
<evidence type="ECO:0000256" key="2">
    <source>
        <dbReference type="ARBA" id="ARBA00022490"/>
    </source>
</evidence>
<dbReference type="GO" id="GO:0000156">
    <property type="term" value="F:phosphorelay response regulator activity"/>
    <property type="evidence" value="ECO:0007669"/>
    <property type="project" value="TreeGrafter"/>
</dbReference>
<dbReference type="Proteomes" id="UP000254512">
    <property type="component" value="Unassembled WGS sequence"/>
</dbReference>
<accession>A0A377J7Z0</accession>
<dbReference type="InterPro" id="IPR011006">
    <property type="entry name" value="CheY-like_superfamily"/>
</dbReference>